<dbReference type="InterPro" id="IPR009377">
    <property type="entry name" value="EutA"/>
</dbReference>
<dbReference type="PANTHER" id="PTHR32432">
    <property type="entry name" value="CELL DIVISION PROTEIN FTSA-RELATED"/>
    <property type="match status" value="1"/>
</dbReference>
<dbReference type="SUPFAM" id="SSF53067">
    <property type="entry name" value="Actin-like ATPase domain"/>
    <property type="match status" value="1"/>
</dbReference>
<dbReference type="Proteomes" id="UP001595733">
    <property type="component" value="Unassembled WGS sequence"/>
</dbReference>
<keyword evidence="2" id="KW-1185">Reference proteome</keyword>
<evidence type="ECO:0000313" key="2">
    <source>
        <dbReference type="Proteomes" id="UP001595733"/>
    </source>
</evidence>
<name>A0ABV8UW08_9BACL</name>
<dbReference type="PANTHER" id="PTHR32432:SF13">
    <property type="entry name" value="ETHANOLAMINE AMMONIA-LYASE REACTIVASE EUTA"/>
    <property type="match status" value="1"/>
</dbReference>
<gene>
    <name evidence="1" type="ORF">ACFO0S_10640</name>
</gene>
<dbReference type="EMBL" id="JBHSEF010000023">
    <property type="protein sequence ID" value="MFC4355508.1"/>
    <property type="molecule type" value="Genomic_DNA"/>
</dbReference>
<reference evidence="2" key="1">
    <citation type="journal article" date="2019" name="Int. J. Syst. Evol. Microbiol.">
        <title>The Global Catalogue of Microorganisms (GCM) 10K type strain sequencing project: providing services to taxonomists for standard genome sequencing and annotation.</title>
        <authorList>
            <consortium name="The Broad Institute Genomics Platform"/>
            <consortium name="The Broad Institute Genome Sequencing Center for Infectious Disease"/>
            <person name="Wu L."/>
            <person name="Ma J."/>
        </authorList>
    </citation>
    <scope>NUCLEOTIDE SEQUENCE [LARGE SCALE GENOMIC DNA]</scope>
    <source>
        <strain evidence="2">CCUG 50353</strain>
    </source>
</reference>
<sequence>MWERPRKRESMLSAGIDVGTSTTKMIVSRFELMNVAGATHVPRIEIVETEILYQSPIYRTPLLDASTIDVAKVEELVRGEYKKAGVRPEEIETGAVIITGETATKKNAREMVNHLSEHAGDFLVATAGPDLEGMIAAKGSGAFDESAKSYAPIANVDIGGGTANIAVYHQKKLLGTCTMHVGGRLIEFENGKIRSISPPIEKLLQKKGWTLHVGDPSDEPVVAKVIDELTAALFRILSQSPEPIDEVLVLGHLPNWSRPIETVMFSGGVAECMYQYEEQGASPAQYNDIGQQLAHKILQEKSKSDWRWLEPKETVRATVLGAGAHTTEISGATIQVQADELPLKNLPVYEFDFEQNFVERLPQMENAISQALDLYDAYREGQNFALYLSGLPYMKFQAIQQLAEQVMKVMNRRADPSLPVVLVLETDHAKVLGQTLHAMQVKQSIICIDQIKVEHGDYLDIGRSLASDTVPVVIKTLTFHS</sequence>
<comment type="caution">
    <text evidence="1">The sequence shown here is derived from an EMBL/GenBank/DDBJ whole genome shotgun (WGS) entry which is preliminary data.</text>
</comment>
<dbReference type="Pfam" id="PF06277">
    <property type="entry name" value="EutA"/>
    <property type="match status" value="1"/>
</dbReference>
<dbReference type="InterPro" id="IPR050696">
    <property type="entry name" value="FtsA/MreB"/>
</dbReference>
<dbReference type="RefSeq" id="WP_378142008.1">
    <property type="nucleotide sequence ID" value="NZ_JBHSEF010000023.1"/>
</dbReference>
<protein>
    <submittedName>
        <fullName evidence="1">Ethanolamine ammonia-lyase reactivating factor EutA</fullName>
    </submittedName>
</protein>
<dbReference type="InterPro" id="IPR043129">
    <property type="entry name" value="ATPase_NBD"/>
</dbReference>
<accession>A0ABV8UW08</accession>
<proteinExistence type="predicted"/>
<dbReference type="PIRSF" id="PIRSF012293">
    <property type="entry name" value="EutA"/>
    <property type="match status" value="1"/>
</dbReference>
<evidence type="ECO:0000313" key="1">
    <source>
        <dbReference type="EMBL" id="MFC4355508.1"/>
    </source>
</evidence>
<organism evidence="1 2">
    <name type="scientific">Chryseomicrobium palamuruense</name>
    <dbReference type="NCBI Taxonomy" id="682973"/>
    <lineage>
        <taxon>Bacteria</taxon>
        <taxon>Bacillati</taxon>
        <taxon>Bacillota</taxon>
        <taxon>Bacilli</taxon>
        <taxon>Bacillales</taxon>
        <taxon>Caryophanaceae</taxon>
        <taxon>Chryseomicrobium</taxon>
    </lineage>
</organism>